<dbReference type="PANTHER" id="PTHR42770">
    <property type="entry name" value="AMINO ACID TRANSPORTER-RELATED"/>
    <property type="match status" value="1"/>
</dbReference>
<feature type="transmembrane region" description="Helical" evidence="7">
    <location>
        <begin position="414"/>
        <end position="434"/>
    </location>
</feature>
<dbReference type="PANTHER" id="PTHR42770:SF15">
    <property type="entry name" value="GLUTAMATE_GAMMA-AMINOBUTYRATE ANTIPORTER-RELATED"/>
    <property type="match status" value="1"/>
</dbReference>
<evidence type="ECO:0000256" key="3">
    <source>
        <dbReference type="ARBA" id="ARBA00022475"/>
    </source>
</evidence>
<evidence type="ECO:0000256" key="5">
    <source>
        <dbReference type="ARBA" id="ARBA00022989"/>
    </source>
</evidence>
<dbReference type="OrthoDB" id="92719at2"/>
<keyword evidence="6 7" id="KW-0472">Membrane</keyword>
<feature type="transmembrane region" description="Helical" evidence="7">
    <location>
        <begin position="201"/>
        <end position="217"/>
    </location>
</feature>
<evidence type="ECO:0000313" key="9">
    <source>
        <dbReference type="Proteomes" id="UP000430345"/>
    </source>
</evidence>
<organism evidence="8 9">
    <name type="scientific">Clostridium tarantellae</name>
    <dbReference type="NCBI Taxonomy" id="39493"/>
    <lineage>
        <taxon>Bacteria</taxon>
        <taxon>Bacillati</taxon>
        <taxon>Bacillota</taxon>
        <taxon>Clostridia</taxon>
        <taxon>Eubacteriales</taxon>
        <taxon>Clostridiaceae</taxon>
        <taxon>Clostridium</taxon>
    </lineage>
</organism>
<protein>
    <submittedName>
        <fullName evidence="8">Amino acid permease</fullName>
    </submittedName>
</protein>
<evidence type="ECO:0000256" key="6">
    <source>
        <dbReference type="ARBA" id="ARBA00023136"/>
    </source>
</evidence>
<feature type="transmembrane region" description="Helical" evidence="7">
    <location>
        <begin position="128"/>
        <end position="146"/>
    </location>
</feature>
<keyword evidence="5 7" id="KW-1133">Transmembrane helix</keyword>
<feature type="transmembrane region" description="Helical" evidence="7">
    <location>
        <begin position="375"/>
        <end position="394"/>
    </location>
</feature>
<feature type="transmembrane region" description="Helical" evidence="7">
    <location>
        <begin position="281"/>
        <end position="298"/>
    </location>
</feature>
<keyword evidence="9" id="KW-1185">Reference proteome</keyword>
<feature type="transmembrane region" description="Helical" evidence="7">
    <location>
        <begin position="446"/>
        <end position="467"/>
    </location>
</feature>
<feature type="transmembrane region" description="Helical" evidence="7">
    <location>
        <begin position="9"/>
        <end position="29"/>
    </location>
</feature>
<dbReference type="GO" id="GO:0022857">
    <property type="term" value="F:transmembrane transporter activity"/>
    <property type="evidence" value="ECO:0007669"/>
    <property type="project" value="InterPro"/>
</dbReference>
<sequence length="485" mass="53735">MGKDNSKKLMWYNLGLMAFVSVWGFGNIVNNFANQGLTVITSWILILALYFVPYALMVGELGSTFKDGKGGVSSWIKDTMGPTLAYLAGWTYWVVHIPYLAQKPQGIIISLGWAIFQDGTTIKQMNSLTMQLICLVVFLFFLWIASRGVTSLGKIGTIAGMAMFIMSILYILLVVTAPAIRGVQVATPNITLNSFIPKFDFTYLTTLSMLVFAVGGAEKISPYVNNMKDPVKGFPKGMIALAVMVGVTAILGSFAMGIMFDANNRPDDLMMNGAYYSFQKLGAYYGVGNFFLILYSLANFAAQVSALVFSIDAPLKVLLLDTDDRYVPKALTKVNDKGAPINGYIMTTVLVSILIVIPALGIGDFNKLFNWLLKLNSVVMPLRYLWVFLAYIMLRKAIKGKYHSDYQFVKNSRIARGFGIWCFIFTAFACFLGMFPTDSAPFTSKWLFEFGLNIGTPFVLLGLGLILPKIARKQKNEQEEMNSTN</sequence>
<gene>
    <name evidence="8" type="ORF">GBZ86_08535</name>
</gene>
<feature type="transmembrane region" description="Helical" evidence="7">
    <location>
        <begin position="158"/>
        <end position="180"/>
    </location>
</feature>
<feature type="transmembrane region" description="Helical" evidence="7">
    <location>
        <begin position="35"/>
        <end position="56"/>
    </location>
</feature>
<keyword evidence="2" id="KW-0813">Transport</keyword>
<dbReference type="GO" id="GO:0005886">
    <property type="term" value="C:plasma membrane"/>
    <property type="evidence" value="ECO:0007669"/>
    <property type="project" value="UniProtKB-SubCell"/>
</dbReference>
<name>A0A6I1MM29_9CLOT</name>
<proteinExistence type="predicted"/>
<accession>A0A6I1MM29</accession>
<evidence type="ECO:0000256" key="7">
    <source>
        <dbReference type="SAM" id="Phobius"/>
    </source>
</evidence>
<evidence type="ECO:0000256" key="1">
    <source>
        <dbReference type="ARBA" id="ARBA00004651"/>
    </source>
</evidence>
<evidence type="ECO:0000256" key="2">
    <source>
        <dbReference type="ARBA" id="ARBA00022448"/>
    </source>
</evidence>
<dbReference type="InterPro" id="IPR050367">
    <property type="entry name" value="APC_superfamily"/>
</dbReference>
<keyword evidence="3" id="KW-1003">Cell membrane</keyword>
<dbReference type="InterPro" id="IPR002293">
    <property type="entry name" value="AA/rel_permease1"/>
</dbReference>
<evidence type="ECO:0000313" key="8">
    <source>
        <dbReference type="EMBL" id="MPQ43803.1"/>
    </source>
</evidence>
<dbReference type="Gene3D" id="1.20.1740.10">
    <property type="entry name" value="Amino acid/polyamine transporter I"/>
    <property type="match status" value="1"/>
</dbReference>
<dbReference type="Proteomes" id="UP000430345">
    <property type="component" value="Unassembled WGS sequence"/>
</dbReference>
<keyword evidence="4 7" id="KW-0812">Transmembrane</keyword>
<dbReference type="AlphaFoldDB" id="A0A6I1MM29"/>
<dbReference type="RefSeq" id="WP_152889639.1">
    <property type="nucleotide sequence ID" value="NZ_WHJC01000107.1"/>
</dbReference>
<evidence type="ECO:0000256" key="4">
    <source>
        <dbReference type="ARBA" id="ARBA00022692"/>
    </source>
</evidence>
<comment type="subcellular location">
    <subcellularLocation>
        <location evidence="1">Cell membrane</location>
        <topology evidence="1">Multi-pass membrane protein</topology>
    </subcellularLocation>
</comment>
<dbReference type="Pfam" id="PF13520">
    <property type="entry name" value="AA_permease_2"/>
    <property type="match status" value="1"/>
</dbReference>
<feature type="transmembrane region" description="Helical" evidence="7">
    <location>
        <begin position="237"/>
        <end position="260"/>
    </location>
</feature>
<reference evidence="8 9" key="1">
    <citation type="submission" date="2019-10" db="EMBL/GenBank/DDBJ databases">
        <title>The Genome Sequence of Clostridium tarantellae Isolated from Fish Brain.</title>
        <authorList>
            <person name="Bano L."/>
            <person name="Kiel M."/>
            <person name="Sales G."/>
            <person name="Doxey A.C."/>
            <person name="Mansfield M.J."/>
            <person name="Schiavone M."/>
            <person name="Rossetto O."/>
            <person name="Pirazzini M."/>
            <person name="Dobrindt U."/>
            <person name="Montecucco C."/>
        </authorList>
    </citation>
    <scope>NUCLEOTIDE SEQUENCE [LARGE SCALE GENOMIC DNA]</scope>
    <source>
        <strain evidence="8 9">DSM 3997</strain>
    </source>
</reference>
<comment type="caution">
    <text evidence="8">The sequence shown here is derived from an EMBL/GenBank/DDBJ whole genome shotgun (WGS) entry which is preliminary data.</text>
</comment>
<dbReference type="PIRSF" id="PIRSF006060">
    <property type="entry name" value="AA_transporter"/>
    <property type="match status" value="1"/>
</dbReference>
<dbReference type="EMBL" id="WHJC01000107">
    <property type="protein sequence ID" value="MPQ43803.1"/>
    <property type="molecule type" value="Genomic_DNA"/>
</dbReference>
<feature type="transmembrane region" description="Helical" evidence="7">
    <location>
        <begin position="341"/>
        <end position="363"/>
    </location>
</feature>